<proteinExistence type="predicted"/>
<reference evidence="1 2" key="1">
    <citation type="journal article" date="2013" name="Nature">
        <title>Anaerobic oxidation of methane coupled to nitrate reduction in a novel archaeal lineage.</title>
        <authorList>
            <person name="Haroon M.F."/>
            <person name="Hu S."/>
            <person name="Shi Y."/>
            <person name="Imelfort M."/>
            <person name="Keller J."/>
            <person name="Hugenholtz P."/>
            <person name="Yuan Z."/>
            <person name="Tyson G.W."/>
        </authorList>
    </citation>
    <scope>NUCLEOTIDE SEQUENCE [LARGE SCALE GENOMIC DNA]</scope>
    <source>
        <strain evidence="1 2">ANME-2d</strain>
    </source>
</reference>
<name>A0A062VCH3_9EURY</name>
<dbReference type="AlphaFoldDB" id="A0A062VCH3"/>
<gene>
    <name evidence="1" type="ORF">ANME2D_00445</name>
</gene>
<evidence type="ECO:0000313" key="1">
    <source>
        <dbReference type="EMBL" id="KCZ73379.1"/>
    </source>
</evidence>
<accession>A0A062VCH3</accession>
<dbReference type="OrthoDB" id="384552at2157"/>
<comment type="caution">
    <text evidence="1">The sequence shown here is derived from an EMBL/GenBank/DDBJ whole genome shotgun (WGS) entry which is preliminary data.</text>
</comment>
<organism evidence="1 2">
    <name type="scientific">Candidatus Methanoperedens nitratireducens</name>
    <dbReference type="NCBI Taxonomy" id="1392998"/>
    <lineage>
        <taxon>Archaea</taxon>
        <taxon>Methanobacteriati</taxon>
        <taxon>Methanobacteriota</taxon>
        <taxon>Stenosarchaea group</taxon>
        <taxon>Methanomicrobia</taxon>
        <taxon>Methanosarcinales</taxon>
        <taxon>ANME-2 cluster</taxon>
        <taxon>Candidatus Methanoperedentaceae</taxon>
        <taxon>Candidatus Methanoperedens</taxon>
    </lineage>
</organism>
<keyword evidence="2" id="KW-1185">Reference proteome</keyword>
<protein>
    <submittedName>
        <fullName evidence="1">Uncharacterized protein</fullName>
    </submittedName>
</protein>
<sequence>MTGLDDINQKAWEIAALSIMLKSGRFETYSNGQIRGFFELAKSKDFEKGIDAHIKGYTPQPSRGQRPQDIEEELQEMKKRNESIANNIKAIFKNLKPAERMRFSQYLMWNIKIIEQRMPKIEEIKLVLDCERIKDPKVIIDHLTAISRTDHVRTPRKSERRERYQDRRR</sequence>
<evidence type="ECO:0000313" key="2">
    <source>
        <dbReference type="Proteomes" id="UP000027153"/>
    </source>
</evidence>
<dbReference type="EMBL" id="JMIY01000001">
    <property type="protein sequence ID" value="KCZ73379.1"/>
    <property type="molecule type" value="Genomic_DNA"/>
</dbReference>
<dbReference type="RefSeq" id="WP_048088762.1">
    <property type="nucleotide sequence ID" value="NZ_JMIY01000001.1"/>
</dbReference>
<dbReference type="Proteomes" id="UP000027153">
    <property type="component" value="Unassembled WGS sequence"/>
</dbReference>